<proteinExistence type="predicted"/>
<feature type="signal peptide" evidence="2">
    <location>
        <begin position="1"/>
        <end position="20"/>
    </location>
</feature>
<name>A0A7J6PLY1_PEROL</name>
<dbReference type="AlphaFoldDB" id="A0A7J6PLY1"/>
<accession>A0A7J6PLY1</accession>
<dbReference type="EMBL" id="JABANP010000005">
    <property type="protein sequence ID" value="KAF4697134.1"/>
    <property type="molecule type" value="Genomic_DNA"/>
</dbReference>
<evidence type="ECO:0000256" key="1">
    <source>
        <dbReference type="SAM" id="MobiDB-lite"/>
    </source>
</evidence>
<gene>
    <name evidence="3" type="ORF">FOZ60_011805</name>
</gene>
<feature type="chain" id="PRO_5029696705" evidence="2">
    <location>
        <begin position="21"/>
        <end position="75"/>
    </location>
</feature>
<protein>
    <submittedName>
        <fullName evidence="3">Uncharacterized protein</fullName>
    </submittedName>
</protein>
<feature type="region of interest" description="Disordered" evidence="1">
    <location>
        <begin position="49"/>
        <end position="75"/>
    </location>
</feature>
<evidence type="ECO:0000313" key="3">
    <source>
        <dbReference type="EMBL" id="KAF4697134.1"/>
    </source>
</evidence>
<organism evidence="3 4">
    <name type="scientific">Perkinsus olseni</name>
    <name type="common">Perkinsus atlanticus</name>
    <dbReference type="NCBI Taxonomy" id="32597"/>
    <lineage>
        <taxon>Eukaryota</taxon>
        <taxon>Sar</taxon>
        <taxon>Alveolata</taxon>
        <taxon>Perkinsozoa</taxon>
        <taxon>Perkinsea</taxon>
        <taxon>Perkinsida</taxon>
        <taxon>Perkinsidae</taxon>
        <taxon>Perkinsus</taxon>
    </lineage>
</organism>
<comment type="caution">
    <text evidence="3">The sequence shown here is derived from an EMBL/GenBank/DDBJ whole genome shotgun (WGS) entry which is preliminary data.</text>
</comment>
<feature type="compositionally biased region" description="Polar residues" evidence="1">
    <location>
        <begin position="49"/>
        <end position="67"/>
    </location>
</feature>
<sequence>MDRGFSVWHLLHFRLRVAVASPHPCIDQGTLSTYLETIVRAMAWNSQQDNQASMNNSDPGVEETSSAIGEHIVVP</sequence>
<evidence type="ECO:0000313" key="4">
    <source>
        <dbReference type="Proteomes" id="UP000541610"/>
    </source>
</evidence>
<evidence type="ECO:0000256" key="2">
    <source>
        <dbReference type="SAM" id="SignalP"/>
    </source>
</evidence>
<reference evidence="3 4" key="1">
    <citation type="submission" date="2020-04" db="EMBL/GenBank/DDBJ databases">
        <title>Perkinsus olseni comparative genomics.</title>
        <authorList>
            <person name="Bogema D.R."/>
        </authorList>
    </citation>
    <scope>NUCLEOTIDE SEQUENCE [LARGE SCALE GENOMIC DNA]</scope>
    <source>
        <strain evidence="3">00978-12</strain>
    </source>
</reference>
<keyword evidence="2" id="KW-0732">Signal</keyword>
<dbReference type="Proteomes" id="UP000541610">
    <property type="component" value="Unassembled WGS sequence"/>
</dbReference>